<dbReference type="PANTHER" id="PTHR43178">
    <property type="entry name" value="DIHYDROLIPOAMIDE ACETYLTRANSFERASE COMPONENT OF PYRUVATE DEHYDROGENASE COMPLEX"/>
    <property type="match status" value="1"/>
</dbReference>
<accession>A0A1H9LVG1</accession>
<dbReference type="Proteomes" id="UP000199687">
    <property type="component" value="Unassembled WGS sequence"/>
</dbReference>
<comment type="cofactor">
    <cofactor evidence="1 6">
        <name>(R)-lipoate</name>
        <dbReference type="ChEBI" id="CHEBI:83088"/>
    </cofactor>
</comment>
<dbReference type="FunFam" id="3.30.559.10:FF:000007">
    <property type="entry name" value="Dihydrolipoamide acetyltransferase component of pyruvate dehydrogenase complex"/>
    <property type="match status" value="1"/>
</dbReference>
<dbReference type="Gene3D" id="2.40.50.100">
    <property type="match status" value="1"/>
</dbReference>
<dbReference type="SUPFAM" id="SSF51230">
    <property type="entry name" value="Single hybrid motif"/>
    <property type="match status" value="1"/>
</dbReference>
<reference evidence="10 11" key="1">
    <citation type="submission" date="2016-10" db="EMBL/GenBank/DDBJ databases">
        <authorList>
            <person name="de Groot N.N."/>
        </authorList>
    </citation>
    <scope>NUCLEOTIDE SEQUENCE [LARGE SCALE GENOMIC DNA]</scope>
    <source>
        <strain evidence="10 11">CGMCC 1.7727</strain>
    </source>
</reference>
<feature type="domain" description="Peripheral subunit-binding (PSBD)" evidence="9">
    <location>
        <begin position="112"/>
        <end position="149"/>
    </location>
</feature>
<evidence type="ECO:0000313" key="11">
    <source>
        <dbReference type="Proteomes" id="UP000199687"/>
    </source>
</evidence>
<dbReference type="InterPro" id="IPR050743">
    <property type="entry name" value="2-oxoacid_DH_E2_comp"/>
</dbReference>
<feature type="region of interest" description="Disordered" evidence="7">
    <location>
        <begin position="83"/>
        <end position="111"/>
    </location>
</feature>
<keyword evidence="3 6" id="KW-0808">Transferase</keyword>
<dbReference type="InterPro" id="IPR036625">
    <property type="entry name" value="E3-bd_dom_sf"/>
</dbReference>
<dbReference type="Gene3D" id="3.30.559.10">
    <property type="entry name" value="Chloramphenicol acetyltransferase-like domain"/>
    <property type="match status" value="1"/>
</dbReference>
<dbReference type="EMBL" id="FOGL01000001">
    <property type="protein sequence ID" value="SER15430.1"/>
    <property type="molecule type" value="Genomic_DNA"/>
</dbReference>
<dbReference type="SUPFAM" id="SSF52777">
    <property type="entry name" value="CoA-dependent acyltransferases"/>
    <property type="match status" value="1"/>
</dbReference>
<dbReference type="AlphaFoldDB" id="A0A1H9LVG1"/>
<dbReference type="InterPro" id="IPR011053">
    <property type="entry name" value="Single_hybrid_motif"/>
</dbReference>
<dbReference type="PROSITE" id="PS51826">
    <property type="entry name" value="PSBD"/>
    <property type="match status" value="1"/>
</dbReference>
<evidence type="ECO:0000256" key="6">
    <source>
        <dbReference type="RuleBase" id="RU003423"/>
    </source>
</evidence>
<evidence type="ECO:0000259" key="8">
    <source>
        <dbReference type="PROSITE" id="PS50968"/>
    </source>
</evidence>
<dbReference type="GO" id="GO:0031405">
    <property type="term" value="F:lipoic acid binding"/>
    <property type="evidence" value="ECO:0007669"/>
    <property type="project" value="TreeGrafter"/>
</dbReference>
<feature type="domain" description="Lipoyl-binding" evidence="8">
    <location>
        <begin position="3"/>
        <end position="78"/>
    </location>
</feature>
<dbReference type="PANTHER" id="PTHR43178:SF5">
    <property type="entry name" value="LIPOAMIDE ACYLTRANSFERASE COMPONENT OF BRANCHED-CHAIN ALPHA-KETO ACID DEHYDROGENASE COMPLEX, MITOCHONDRIAL"/>
    <property type="match status" value="1"/>
</dbReference>
<dbReference type="RefSeq" id="WP_139180276.1">
    <property type="nucleotide sequence ID" value="NZ_FOGL01000001.1"/>
</dbReference>
<dbReference type="InterPro" id="IPR023213">
    <property type="entry name" value="CAT-like_dom_sf"/>
</dbReference>
<dbReference type="Pfam" id="PF00364">
    <property type="entry name" value="Biotin_lipoyl"/>
    <property type="match status" value="1"/>
</dbReference>
<sequence length="424" mass="47048">MGLQRINMPQLGESVTEGTISTWLVKEGDTIDKYDAIAEVMTDKVNAEVPSSYSGVIKELIAKEGETIEVGQLMCYIEIEGAEEPVSGDSDQSNETSKEKSAEKNQQSMKNRYSPAVMRIAQENDVDLSQLTGSGKGGRITRKDVEKAVEEKNFEPDDVVDTVVETPTEAEQPELEEFTPPIIRRKPVKVNPGDREIPVTGLRKTIAQNMVRSKTEIPHAWMMIEVDVTNLVAYRNAEKVKFKENEGYNLSYFAFFLNAVAKALKKYPELNSCWAGDKIIQRKDINLSIAVAHGHELYVPVIKNVDEKSIKGIAKEIHQLSRKARTGNLTKDDMEGGTFTVNNTGSFGSVESMGVINYPQSAILQVESIVKRPVIIDNMFAARDMVNLCLSLDHRVLDGVICGAFMSHVKAILENISSDTTPIY</sequence>
<evidence type="ECO:0000259" key="9">
    <source>
        <dbReference type="PROSITE" id="PS51826"/>
    </source>
</evidence>
<evidence type="ECO:0000256" key="3">
    <source>
        <dbReference type="ARBA" id="ARBA00022679"/>
    </source>
</evidence>
<dbReference type="InterPro" id="IPR004167">
    <property type="entry name" value="PSBD"/>
</dbReference>
<evidence type="ECO:0000256" key="4">
    <source>
        <dbReference type="ARBA" id="ARBA00022823"/>
    </source>
</evidence>
<dbReference type="InterPro" id="IPR003016">
    <property type="entry name" value="2-oxoA_DH_lipoyl-BS"/>
</dbReference>
<comment type="similarity">
    <text evidence="2 6">Belongs to the 2-oxoacid dehydrogenase family.</text>
</comment>
<evidence type="ECO:0000256" key="2">
    <source>
        <dbReference type="ARBA" id="ARBA00007317"/>
    </source>
</evidence>
<dbReference type="InterPro" id="IPR001078">
    <property type="entry name" value="2-oxoacid_DH_actylTfrase"/>
</dbReference>
<dbReference type="InterPro" id="IPR000089">
    <property type="entry name" value="Biotin_lipoyl"/>
</dbReference>
<evidence type="ECO:0000256" key="5">
    <source>
        <dbReference type="ARBA" id="ARBA00023315"/>
    </source>
</evidence>
<dbReference type="Pfam" id="PF02817">
    <property type="entry name" value="E3_binding"/>
    <property type="match status" value="1"/>
</dbReference>
<keyword evidence="5 6" id="KW-0012">Acyltransferase</keyword>
<evidence type="ECO:0000256" key="7">
    <source>
        <dbReference type="SAM" id="MobiDB-lite"/>
    </source>
</evidence>
<dbReference type="PROSITE" id="PS00189">
    <property type="entry name" value="LIPOYL"/>
    <property type="match status" value="1"/>
</dbReference>
<gene>
    <name evidence="10" type="ORF">SAMN04487944_101422</name>
</gene>
<protein>
    <recommendedName>
        <fullName evidence="6">Dihydrolipoamide acetyltransferase component of pyruvate dehydrogenase complex</fullName>
        <ecNumber evidence="6">2.3.1.-</ecNumber>
    </recommendedName>
</protein>
<dbReference type="CDD" id="cd06849">
    <property type="entry name" value="lipoyl_domain"/>
    <property type="match status" value="1"/>
</dbReference>
<name>A0A1H9LVG1_9BACI</name>
<dbReference type="GO" id="GO:0016407">
    <property type="term" value="F:acetyltransferase activity"/>
    <property type="evidence" value="ECO:0007669"/>
    <property type="project" value="TreeGrafter"/>
</dbReference>
<evidence type="ECO:0000256" key="1">
    <source>
        <dbReference type="ARBA" id="ARBA00001938"/>
    </source>
</evidence>
<evidence type="ECO:0000313" key="10">
    <source>
        <dbReference type="EMBL" id="SER15430.1"/>
    </source>
</evidence>
<organism evidence="10 11">
    <name type="scientific">Gracilibacillus ureilyticus</name>
    <dbReference type="NCBI Taxonomy" id="531814"/>
    <lineage>
        <taxon>Bacteria</taxon>
        <taxon>Bacillati</taxon>
        <taxon>Bacillota</taxon>
        <taxon>Bacilli</taxon>
        <taxon>Bacillales</taxon>
        <taxon>Bacillaceae</taxon>
        <taxon>Gracilibacillus</taxon>
    </lineage>
</organism>
<dbReference type="Pfam" id="PF00198">
    <property type="entry name" value="2-oxoacid_dh"/>
    <property type="match status" value="1"/>
</dbReference>
<dbReference type="PROSITE" id="PS50968">
    <property type="entry name" value="BIOTINYL_LIPOYL"/>
    <property type="match status" value="1"/>
</dbReference>
<keyword evidence="11" id="KW-1185">Reference proteome</keyword>
<dbReference type="GO" id="GO:0005737">
    <property type="term" value="C:cytoplasm"/>
    <property type="evidence" value="ECO:0007669"/>
    <property type="project" value="TreeGrafter"/>
</dbReference>
<dbReference type="STRING" id="531814.SAMN04487944_101422"/>
<dbReference type="Gene3D" id="4.10.320.10">
    <property type="entry name" value="E3-binding domain"/>
    <property type="match status" value="1"/>
</dbReference>
<proteinExistence type="inferred from homology"/>
<keyword evidence="4 6" id="KW-0450">Lipoyl</keyword>
<dbReference type="SUPFAM" id="SSF47005">
    <property type="entry name" value="Peripheral subunit-binding domain of 2-oxo acid dehydrogenase complex"/>
    <property type="match status" value="1"/>
</dbReference>
<dbReference type="OrthoDB" id="9805770at2"/>
<dbReference type="EC" id="2.3.1.-" evidence="6"/>